<evidence type="ECO:0000256" key="1">
    <source>
        <dbReference type="SAM" id="Phobius"/>
    </source>
</evidence>
<evidence type="ECO:0000313" key="2">
    <source>
        <dbReference type="EMBL" id="QNO15399.1"/>
    </source>
</evidence>
<name>A0A7G9W9N7_ALKCA</name>
<sequence length="376" mass="43595">MGTLVKWELKRFLKRKYIFVITTLLILLNLYIVNYEYDSYMNYSMYMENMGEELSFLQGEVTPPKRMLVEEEIKKIELAKENVRSESEGSRLVLKGFLYSDYINYIDNPLFPFKYEDKVFDNREELVDTLTTLEPNSKEYIELNGYLSITENVKNDRFFIMGWDYIFQQNFLMFLMVVIIISMTSVFGEDYTSGVASLTLSTKYGKSKLVHARVIAAVIFSTLILSSFFISEVAMKLWLHGINGYQGRLSQMGFIYLNNATPITQLVIFFLFTLLAAAVLSILTLGISLFTKKTLRAIVVMVLLNIVAEAVRITIINNFSIRILVNNFFSSFIEYNPKIIFGAVIHYPVVLVFWLFVVFVLSTFLVVYKGRQQYLT</sequence>
<dbReference type="AlphaFoldDB" id="A0A7G9W9N7"/>
<gene>
    <name evidence="2" type="ORF">HYG86_11805</name>
</gene>
<organism evidence="2 3">
    <name type="scientific">Alkalicella caledoniensis</name>
    <dbReference type="NCBI Taxonomy" id="2731377"/>
    <lineage>
        <taxon>Bacteria</taxon>
        <taxon>Bacillati</taxon>
        <taxon>Bacillota</taxon>
        <taxon>Clostridia</taxon>
        <taxon>Eubacteriales</taxon>
        <taxon>Proteinivoracaceae</taxon>
        <taxon>Alkalicella</taxon>
    </lineage>
</organism>
<feature type="transmembrane region" description="Helical" evidence="1">
    <location>
        <begin position="209"/>
        <end position="230"/>
    </location>
</feature>
<keyword evidence="1" id="KW-0472">Membrane</keyword>
<protein>
    <submittedName>
        <fullName evidence="2">Uncharacterized protein</fullName>
    </submittedName>
</protein>
<feature type="transmembrane region" description="Helical" evidence="1">
    <location>
        <begin position="171"/>
        <end position="188"/>
    </location>
</feature>
<dbReference type="RefSeq" id="WP_213165763.1">
    <property type="nucleotide sequence ID" value="NZ_CP058559.1"/>
</dbReference>
<dbReference type="EMBL" id="CP058559">
    <property type="protein sequence ID" value="QNO15399.1"/>
    <property type="molecule type" value="Genomic_DNA"/>
</dbReference>
<feature type="transmembrane region" description="Helical" evidence="1">
    <location>
        <begin position="339"/>
        <end position="368"/>
    </location>
</feature>
<evidence type="ECO:0000313" key="3">
    <source>
        <dbReference type="Proteomes" id="UP000516160"/>
    </source>
</evidence>
<dbReference type="KEGG" id="acae:HYG86_11805"/>
<feature type="transmembrane region" description="Helical" evidence="1">
    <location>
        <begin position="297"/>
        <end position="319"/>
    </location>
</feature>
<keyword evidence="1" id="KW-0812">Transmembrane</keyword>
<keyword evidence="3" id="KW-1185">Reference proteome</keyword>
<reference evidence="2 3" key="1">
    <citation type="submission" date="2020-07" db="EMBL/GenBank/DDBJ databases">
        <title>Alkalicella. sp. LB2 genome.</title>
        <authorList>
            <person name="Postec A."/>
            <person name="Quemeneur M."/>
        </authorList>
    </citation>
    <scope>NUCLEOTIDE SEQUENCE [LARGE SCALE GENOMIC DNA]</scope>
    <source>
        <strain evidence="2 3">LB2</strain>
    </source>
</reference>
<proteinExistence type="predicted"/>
<dbReference type="Proteomes" id="UP000516160">
    <property type="component" value="Chromosome"/>
</dbReference>
<feature type="transmembrane region" description="Helical" evidence="1">
    <location>
        <begin position="17"/>
        <end position="37"/>
    </location>
</feature>
<keyword evidence="1" id="KW-1133">Transmembrane helix</keyword>
<accession>A0A7G9W9N7</accession>
<feature type="transmembrane region" description="Helical" evidence="1">
    <location>
        <begin position="266"/>
        <end position="290"/>
    </location>
</feature>